<feature type="region of interest" description="Disordered" evidence="1">
    <location>
        <begin position="729"/>
        <end position="821"/>
    </location>
</feature>
<feature type="compositionally biased region" description="Low complexity" evidence="1">
    <location>
        <begin position="149"/>
        <end position="164"/>
    </location>
</feature>
<feature type="region of interest" description="Disordered" evidence="1">
    <location>
        <begin position="654"/>
        <end position="680"/>
    </location>
</feature>
<feature type="compositionally biased region" description="Polar residues" evidence="1">
    <location>
        <begin position="732"/>
        <end position="741"/>
    </location>
</feature>
<feature type="compositionally biased region" description="Pro residues" evidence="1">
    <location>
        <begin position="1108"/>
        <end position="1120"/>
    </location>
</feature>
<feature type="compositionally biased region" description="Low complexity" evidence="1">
    <location>
        <begin position="229"/>
        <end position="261"/>
    </location>
</feature>
<feature type="compositionally biased region" description="Polar residues" evidence="1">
    <location>
        <begin position="969"/>
        <end position="984"/>
    </location>
</feature>
<feature type="region of interest" description="Disordered" evidence="1">
    <location>
        <begin position="1105"/>
        <end position="1159"/>
    </location>
</feature>
<dbReference type="Proteomes" id="UP000747399">
    <property type="component" value="Unassembled WGS sequence"/>
</dbReference>
<accession>A0A8J4BN76</accession>
<feature type="compositionally biased region" description="Pro residues" evidence="1">
    <location>
        <begin position="1008"/>
        <end position="1020"/>
    </location>
</feature>
<feature type="compositionally biased region" description="Low complexity" evidence="1">
    <location>
        <begin position="500"/>
        <end position="512"/>
    </location>
</feature>
<feature type="region of interest" description="Disordered" evidence="1">
    <location>
        <begin position="201"/>
        <end position="266"/>
    </location>
</feature>
<feature type="compositionally biased region" description="Polar residues" evidence="1">
    <location>
        <begin position="1122"/>
        <end position="1133"/>
    </location>
</feature>
<keyword evidence="3" id="KW-1185">Reference proteome</keyword>
<organism evidence="2 3">
    <name type="scientific">Volvox africanus</name>
    <dbReference type="NCBI Taxonomy" id="51714"/>
    <lineage>
        <taxon>Eukaryota</taxon>
        <taxon>Viridiplantae</taxon>
        <taxon>Chlorophyta</taxon>
        <taxon>core chlorophytes</taxon>
        <taxon>Chlorophyceae</taxon>
        <taxon>CS clade</taxon>
        <taxon>Chlamydomonadales</taxon>
        <taxon>Volvocaceae</taxon>
        <taxon>Volvox</taxon>
    </lineage>
</organism>
<proteinExistence type="predicted"/>
<feature type="region of interest" description="Disordered" evidence="1">
    <location>
        <begin position="1309"/>
        <end position="1334"/>
    </location>
</feature>
<feature type="region of interest" description="Disordered" evidence="1">
    <location>
        <begin position="500"/>
        <end position="562"/>
    </location>
</feature>
<comment type="caution">
    <text evidence="2">The sequence shown here is derived from an EMBL/GenBank/DDBJ whole genome shotgun (WGS) entry which is preliminary data.</text>
</comment>
<evidence type="ECO:0000256" key="1">
    <source>
        <dbReference type="SAM" id="MobiDB-lite"/>
    </source>
</evidence>
<sequence>MSGGERGRRNTGYWAPFNIWWRAHLEKHGERPKAEDLKRWFREESRHAFPHEPPTYTMIRNHAKGLRDIASVKHYFRDYRARKRRAVADLAGDPSPRSEPEEEEDNSGGTGSPSDEVTSDEDWQRDSKKPRQSRERRKKRTQQDGAKPQVGQASASGSVAGSLVQQHQQHQAIACSGRQDAEAVLEEQGDLTVTVTVTHSKRDATRCGTRVDSTHTRPIPAGGIRTSSQKQQQQQQQPMLQHSQQQQRQHQVQQQLQVQQHQQRDMDSMGGYAMVRHLPNTLAGATGSDVPQQDGPATFWVASGGWRSAHMATALGADPTAAGRGGAAAGFDDRVVSLGAGRHESAGSGLHTNLPQGQQQLQYQQQQLPQRHKQQQQQGSPQHQKQQQQQQQYTQNYQQEQQLQQQRPLNGMLAPASEPPLRSSSQTLHRDSHAAYVAMLKQGSECAAPAATAGGQEISCDGQFVSSFHGQRGVTAPATAGLHSSAGEVWSPAVTHKGAAPAAAAGGHAAPGTHLSRVPSQPVLPGDAGSTGSTDVHRGGRPVADMSVTGILNPEGGRGRGSCGGAVAVGSATLGSAPKAVAEPTCIKGEELYAGLHGPVGSLERTEGGVPYGLSLRVASASTPGSQPQPWTPFAIPMSSVTEPTVVAAGAAAATMDGGGNAQETPSPLSSHSLRHPEDRVSSLPAVTSDGVVAAGNAGAGAAGSHGLLRKVHGSAPVPGDTAGLQRASWLHRSQQHQGSRQGIGAGGSRGTESMEPSGGSNSCLGQLPGGSQVAPHPPLSMAPSLAGGGNISPDRQMPLSSSLPSADLRGAQSGGAQGDAVMQQQQLLLLQAPSAMLVTGPPPVTTGFAPSKSTLRSAAVVSPTSGGAGGTVSLQASSPVSGQLPVSLAGHMVLTGTGSSSAAAAAHPATSNDAGSPSGGGAAATAAAMAVAASGSAAPSAMAAAAASGAAAAAPDVNGCSAGTQRSVMAPSATSRNTVQYPSSAWPGDSSPAGSWSLAPLRTKPLPAVPFPGSFPPASPVGGTASPLSPTNSGGPPPGIASGSPSRGRWMPYLPAAHPRAAIPPPWYPPYPYPAVPGPRPSAYPAQYVPYGRPLVRRRYLSAPSNTLPPPLPPLPPLPHQHQNFQPGQSVTQLAPPLPPHHHQQQQPPSGHIPRPGVLSMMPGPMGTAWPQDGRSLTLVHGGRTPASGMPNPDPWVVARYGDARPPVLSSTGSAPVPPIGGVAESQGILSSTITSMMAPGPPGFGYHVQADMAVPDERGQVMSSTLALSGGGAIAGIAMASDSAGEDAMLLDSLWESFETVEDDSVQLFSPPGVTDGDDGGRTSGKGAKGAESACAHLGPEHYYGMGGYWMPDARESQF</sequence>
<feature type="region of interest" description="Disordered" evidence="1">
    <location>
        <begin position="359"/>
        <end position="406"/>
    </location>
</feature>
<evidence type="ECO:0000313" key="3">
    <source>
        <dbReference type="Proteomes" id="UP000747399"/>
    </source>
</evidence>
<dbReference type="EMBL" id="BNCO01000049">
    <property type="protein sequence ID" value="GIL62086.1"/>
    <property type="molecule type" value="Genomic_DNA"/>
</dbReference>
<name>A0A8J4BN76_9CHLO</name>
<feature type="compositionally biased region" description="Basic and acidic residues" evidence="1">
    <location>
        <begin position="122"/>
        <end position="133"/>
    </location>
</feature>
<evidence type="ECO:0000313" key="2">
    <source>
        <dbReference type="EMBL" id="GIL62086.1"/>
    </source>
</evidence>
<feature type="region of interest" description="Disordered" evidence="1">
    <location>
        <begin position="88"/>
        <end position="164"/>
    </location>
</feature>
<protein>
    <submittedName>
        <fullName evidence="2">Uncharacterized protein</fullName>
    </submittedName>
</protein>
<feature type="region of interest" description="Disordered" evidence="1">
    <location>
        <begin position="969"/>
        <end position="1047"/>
    </location>
</feature>
<gene>
    <name evidence="2" type="ORF">Vafri_16372</name>
</gene>
<feature type="region of interest" description="Disordered" evidence="1">
    <location>
        <begin position="904"/>
        <end position="923"/>
    </location>
</feature>
<reference evidence="2" key="1">
    <citation type="journal article" date="2021" name="Proc. Natl. Acad. Sci. U.S.A.">
        <title>Three genomes in the algal genus Volvox reveal the fate of a haploid sex-determining region after a transition to homothallism.</title>
        <authorList>
            <person name="Yamamoto K."/>
            <person name="Hamaji T."/>
            <person name="Kawai-Toyooka H."/>
            <person name="Matsuzaki R."/>
            <person name="Takahashi F."/>
            <person name="Nishimura Y."/>
            <person name="Kawachi M."/>
            <person name="Noguchi H."/>
            <person name="Minakuchi Y."/>
            <person name="Umen J.G."/>
            <person name="Toyoda A."/>
            <person name="Nozaki H."/>
        </authorList>
    </citation>
    <scope>NUCLEOTIDE SEQUENCE</scope>
    <source>
        <strain evidence="2">NIES-3780</strain>
    </source>
</reference>